<dbReference type="InterPro" id="IPR029063">
    <property type="entry name" value="SAM-dependent_MTases_sf"/>
</dbReference>
<organism evidence="4 5">
    <name type="scientific">Paraburkholderia ferrariae</name>
    <dbReference type="NCBI Taxonomy" id="386056"/>
    <lineage>
        <taxon>Bacteria</taxon>
        <taxon>Pseudomonadati</taxon>
        <taxon>Pseudomonadota</taxon>
        <taxon>Betaproteobacteria</taxon>
        <taxon>Burkholderiales</taxon>
        <taxon>Burkholderiaceae</taxon>
        <taxon>Paraburkholderia</taxon>
    </lineage>
</organism>
<keyword evidence="5" id="KW-1185">Reference proteome</keyword>
<dbReference type="SUPFAM" id="SSF46955">
    <property type="entry name" value="Putative DNA-binding domain"/>
    <property type="match status" value="1"/>
</dbReference>
<dbReference type="Gene3D" id="1.10.1660.10">
    <property type="match status" value="1"/>
</dbReference>
<dbReference type="GO" id="GO:0032259">
    <property type="term" value="P:methylation"/>
    <property type="evidence" value="ECO:0007669"/>
    <property type="project" value="UniProtKB-KW"/>
</dbReference>
<keyword evidence="1 4" id="KW-0489">Methyltransferase</keyword>
<reference evidence="4 5" key="1">
    <citation type="submission" date="2024-01" db="EMBL/GenBank/DDBJ databases">
        <title>The diversity of rhizobia nodulating Mimosa spp. in eleven states of Brazil covering several biomes is determined by host plant, location, and edaphic factors.</title>
        <authorList>
            <person name="Rouws L."/>
            <person name="Barauna A."/>
            <person name="Beukes C."/>
            <person name="De Faria S.M."/>
            <person name="Gross E."/>
            <person name="Dos Reis Junior F.B."/>
            <person name="Simon M."/>
            <person name="Maluk M."/>
            <person name="Odee D.W."/>
            <person name="Kenicer G."/>
            <person name="Young J.P.W."/>
            <person name="Reis V.M."/>
            <person name="Zilli J."/>
            <person name="James E.K."/>
        </authorList>
    </citation>
    <scope>NUCLEOTIDE SEQUENCE [LARGE SCALE GENOMIC DNA]</scope>
    <source>
        <strain evidence="4 5">JPY167</strain>
    </source>
</reference>
<protein>
    <submittedName>
        <fullName evidence="4">DNA methyltransferase</fullName>
    </submittedName>
</protein>
<dbReference type="InterPro" id="IPR000551">
    <property type="entry name" value="MerR-type_HTH_dom"/>
</dbReference>
<dbReference type="SUPFAM" id="SSF53335">
    <property type="entry name" value="S-adenosyl-L-methionine-dependent methyltransferases"/>
    <property type="match status" value="3"/>
</dbReference>
<sequence>MSTAEVARQAGIHKDTLLRWLRSGVVSEPGRDRHGWRLFTRDQAQTVVALAQSTPPNPQERDATASSAYAERLRAIDWDFTGAKTGYLTHGIHPYPAKFIPQIPNALIQELSSVGDTVADIFCGSGTTLVEALTLKRHAVGIDANPLACMISRAKTTSISDSDVGLLIQLAVDMRNAGEALALGGDDQLFPAETFVSTAWRPEGETLTFWFESFVIEELAECLARCRQLSTESATTLALTAFSSIVVAVSKQDSDTRYVRREKGLTPGEVFKKFARALDVSVRAASEYSDLVEPRFRCAVVESTLLDTPKIPSIDLMVCSPPYPNAFSYHLYHMTRMLWLGMDQPRFKKEEIGSHRKYSSNGKQAATADTFRVEFESIMVWLRDHLKKNGYACFVVGDSTVKGERIDNAEIISQAGKVAGFSEVARIERTLQSTKKSFNPSIGKIKTEKILILENCEGAQ</sequence>
<gene>
    <name evidence="4" type="ORF">VSR73_34320</name>
</gene>
<dbReference type="Pfam" id="PF13411">
    <property type="entry name" value="MerR_1"/>
    <property type="match status" value="1"/>
</dbReference>
<feature type="domain" description="HTH merR-type" evidence="3">
    <location>
        <begin position="1"/>
        <end position="47"/>
    </location>
</feature>
<evidence type="ECO:0000259" key="3">
    <source>
        <dbReference type="PROSITE" id="PS50937"/>
    </source>
</evidence>
<evidence type="ECO:0000256" key="2">
    <source>
        <dbReference type="ARBA" id="ARBA00022679"/>
    </source>
</evidence>
<proteinExistence type="predicted"/>
<keyword evidence="2" id="KW-0808">Transferase</keyword>
<dbReference type="Pfam" id="PF01555">
    <property type="entry name" value="N6_N4_Mtase"/>
    <property type="match status" value="1"/>
</dbReference>
<dbReference type="Proteomes" id="UP001489897">
    <property type="component" value="Unassembled WGS sequence"/>
</dbReference>
<name>A0ABU9S1E2_9BURK</name>
<accession>A0ABU9S1E2</accession>
<evidence type="ECO:0000313" key="4">
    <source>
        <dbReference type="EMBL" id="MEM5426108.1"/>
    </source>
</evidence>
<dbReference type="PROSITE" id="PS50937">
    <property type="entry name" value="HTH_MERR_2"/>
    <property type="match status" value="1"/>
</dbReference>
<dbReference type="RefSeq" id="WP_342949843.1">
    <property type="nucleotide sequence ID" value="NZ_JAYMRV010000014.1"/>
</dbReference>
<evidence type="ECO:0000256" key="1">
    <source>
        <dbReference type="ARBA" id="ARBA00022603"/>
    </source>
</evidence>
<dbReference type="InterPro" id="IPR009061">
    <property type="entry name" value="DNA-bd_dom_put_sf"/>
</dbReference>
<evidence type="ECO:0000313" key="5">
    <source>
        <dbReference type="Proteomes" id="UP001489897"/>
    </source>
</evidence>
<dbReference type="GO" id="GO:0008168">
    <property type="term" value="F:methyltransferase activity"/>
    <property type="evidence" value="ECO:0007669"/>
    <property type="project" value="UniProtKB-KW"/>
</dbReference>
<dbReference type="InterPro" id="IPR002941">
    <property type="entry name" value="DNA_methylase_N4/N6"/>
</dbReference>
<dbReference type="EMBL" id="JAYMRV010000014">
    <property type="protein sequence ID" value="MEM5426108.1"/>
    <property type="molecule type" value="Genomic_DNA"/>
</dbReference>
<comment type="caution">
    <text evidence="4">The sequence shown here is derived from an EMBL/GenBank/DDBJ whole genome shotgun (WGS) entry which is preliminary data.</text>
</comment>
<dbReference type="Gene3D" id="3.40.50.150">
    <property type="entry name" value="Vaccinia Virus protein VP39"/>
    <property type="match status" value="2"/>
</dbReference>